<feature type="transmembrane region" description="Helical" evidence="1">
    <location>
        <begin position="41"/>
        <end position="61"/>
    </location>
</feature>
<feature type="transmembrane region" description="Helical" evidence="1">
    <location>
        <begin position="16"/>
        <end position="35"/>
    </location>
</feature>
<evidence type="ECO:0000256" key="1">
    <source>
        <dbReference type="SAM" id="Phobius"/>
    </source>
</evidence>
<proteinExistence type="predicted"/>
<sequence length="70" mass="8133">MLKTFTQILNRNNEPHFLLVLLIWISIGLETHLWWQISFYGAALLTALVGYSLLFYVLPALSNKIEQRAQ</sequence>
<keyword evidence="1" id="KW-0472">Membrane</keyword>
<accession>A0A5M6DQB5</accession>
<dbReference type="RefSeq" id="WP_150087563.1">
    <property type="nucleotide sequence ID" value="NZ_VWSF01000003.1"/>
</dbReference>
<reference evidence="2 3" key="1">
    <citation type="submission" date="2019-09" db="EMBL/GenBank/DDBJ databases">
        <title>Genome sequence and assembly of Adhaeribacter sp.</title>
        <authorList>
            <person name="Chhetri G."/>
        </authorList>
    </citation>
    <scope>NUCLEOTIDE SEQUENCE [LARGE SCALE GENOMIC DNA]</scope>
    <source>
        <strain evidence="2 3">DK36</strain>
    </source>
</reference>
<keyword evidence="3" id="KW-1185">Reference proteome</keyword>
<name>A0A5M6DQB5_9BACT</name>
<gene>
    <name evidence="2" type="ORF">F0145_06815</name>
</gene>
<evidence type="ECO:0000313" key="3">
    <source>
        <dbReference type="Proteomes" id="UP000323426"/>
    </source>
</evidence>
<organism evidence="2 3">
    <name type="scientific">Adhaeribacter rhizoryzae</name>
    <dbReference type="NCBI Taxonomy" id="2607907"/>
    <lineage>
        <taxon>Bacteria</taxon>
        <taxon>Pseudomonadati</taxon>
        <taxon>Bacteroidota</taxon>
        <taxon>Cytophagia</taxon>
        <taxon>Cytophagales</taxon>
        <taxon>Hymenobacteraceae</taxon>
        <taxon>Adhaeribacter</taxon>
    </lineage>
</organism>
<keyword evidence="1" id="KW-1133">Transmembrane helix</keyword>
<dbReference type="Proteomes" id="UP000323426">
    <property type="component" value="Unassembled WGS sequence"/>
</dbReference>
<evidence type="ECO:0000313" key="2">
    <source>
        <dbReference type="EMBL" id="KAA5548432.1"/>
    </source>
</evidence>
<comment type="caution">
    <text evidence="2">The sequence shown here is derived from an EMBL/GenBank/DDBJ whole genome shotgun (WGS) entry which is preliminary data.</text>
</comment>
<dbReference type="AlphaFoldDB" id="A0A5M6DQB5"/>
<keyword evidence="1" id="KW-0812">Transmembrane</keyword>
<dbReference type="EMBL" id="VWSF01000003">
    <property type="protein sequence ID" value="KAA5548432.1"/>
    <property type="molecule type" value="Genomic_DNA"/>
</dbReference>
<protein>
    <submittedName>
        <fullName evidence="2">Uncharacterized protein</fullName>
    </submittedName>
</protein>